<dbReference type="GO" id="GO:0009229">
    <property type="term" value="P:thiamine diphosphate biosynthetic process"/>
    <property type="evidence" value="ECO:0007669"/>
    <property type="project" value="UniProtKB-UniRule"/>
</dbReference>
<evidence type="ECO:0000256" key="2">
    <source>
        <dbReference type="HAMAP-Rule" id="MF_02128"/>
    </source>
</evidence>
<sequence length="303" mass="32630">MINEFELIKQLQSLVQGLDQTVALGIGDDAAVIDPQLIPAGQKIVIATDTLVCGRHFLEQDKPEDIGYKALAVNLSDMAAMCAQPKWLLMNLTLSDIDEQWLTGFKCGVGDLLKKYHVELIGGDTTSGPLAIGFTVLGLSSQPKKRSDAQAGDLIVVSGELGSAAFALNNPGHNADCDTQLKRPLPRFDVSEAVKDFARAMIDVSDGLVADLGHISEASELGATIHLEKIPVHAAIKNDPHWRNYVLAGGDDYQLCFTICPKDVDKLPADCAVIGHMESGAGVHVYENEQKLDLEQTGFDHFG</sequence>
<proteinExistence type="inferred from homology"/>
<dbReference type="GO" id="GO:0009030">
    <property type="term" value="F:thiamine-phosphate kinase activity"/>
    <property type="evidence" value="ECO:0007669"/>
    <property type="project" value="UniProtKB-UniRule"/>
</dbReference>
<comment type="pathway">
    <text evidence="2">Cofactor biosynthesis; thiamine diphosphate biosynthesis; thiamine diphosphate from thiamine phosphate: step 1/1.</text>
</comment>
<dbReference type="RefSeq" id="WP_188364113.1">
    <property type="nucleotide sequence ID" value="NZ_BAABJF010000032.1"/>
</dbReference>
<keyword evidence="2" id="KW-0547">Nucleotide-binding</keyword>
<comment type="caution">
    <text evidence="2">Lacks conserved residue(s) required for the propagation of feature annotation.</text>
</comment>
<organism evidence="5 6">
    <name type="scientific">Marinicella pacifica</name>
    <dbReference type="NCBI Taxonomy" id="1171543"/>
    <lineage>
        <taxon>Bacteria</taxon>
        <taxon>Pseudomonadati</taxon>
        <taxon>Pseudomonadota</taxon>
        <taxon>Gammaproteobacteria</taxon>
        <taxon>Lysobacterales</taxon>
        <taxon>Marinicellaceae</taxon>
        <taxon>Marinicella</taxon>
    </lineage>
</organism>
<evidence type="ECO:0000313" key="6">
    <source>
        <dbReference type="Proteomes" id="UP000605253"/>
    </source>
</evidence>
<dbReference type="InterPro" id="IPR016188">
    <property type="entry name" value="PurM-like_N"/>
</dbReference>
<feature type="binding site" evidence="2">
    <location>
        <position position="49"/>
    </location>
    <ligand>
        <name>Mg(2+)</name>
        <dbReference type="ChEBI" id="CHEBI:18420"/>
        <label>2</label>
    </ligand>
</feature>
<dbReference type="InterPro" id="IPR036676">
    <property type="entry name" value="PurM-like_C_sf"/>
</dbReference>
<feature type="binding site" evidence="2">
    <location>
        <position position="251"/>
    </location>
    <ligand>
        <name>substrate</name>
    </ligand>
</feature>
<feature type="binding site" evidence="2">
    <location>
        <position position="203"/>
    </location>
    <ligand>
        <name>Mg(2+)</name>
        <dbReference type="ChEBI" id="CHEBI:18420"/>
        <label>3</label>
    </ligand>
</feature>
<dbReference type="CDD" id="cd02194">
    <property type="entry name" value="ThiL"/>
    <property type="match status" value="1"/>
</dbReference>
<dbReference type="HAMAP" id="MF_02128">
    <property type="entry name" value="TMP_kinase"/>
    <property type="match status" value="1"/>
</dbReference>
<feature type="binding site" evidence="2">
    <location>
        <position position="77"/>
    </location>
    <ligand>
        <name>Mg(2+)</name>
        <dbReference type="ChEBI" id="CHEBI:18420"/>
        <label>3</label>
    </ligand>
</feature>
<dbReference type="SUPFAM" id="SSF55326">
    <property type="entry name" value="PurM N-terminal domain-like"/>
    <property type="match status" value="1"/>
</dbReference>
<feature type="binding site" evidence="2">
    <location>
        <position position="205"/>
    </location>
    <ligand>
        <name>ATP</name>
        <dbReference type="ChEBI" id="CHEBI:30616"/>
    </ligand>
</feature>
<dbReference type="Pfam" id="PF00586">
    <property type="entry name" value="AIRS"/>
    <property type="match status" value="1"/>
</dbReference>
<dbReference type="Proteomes" id="UP000605253">
    <property type="component" value="Unassembled WGS sequence"/>
</dbReference>
<dbReference type="SUPFAM" id="SSF56042">
    <property type="entry name" value="PurM C-terminal domain-like"/>
    <property type="match status" value="1"/>
</dbReference>
<reference evidence="5" key="2">
    <citation type="submission" date="2020-09" db="EMBL/GenBank/DDBJ databases">
        <authorList>
            <person name="Sun Q."/>
            <person name="Zhou Y."/>
        </authorList>
    </citation>
    <scope>NUCLEOTIDE SEQUENCE</scope>
    <source>
        <strain evidence="5">CGMCC 1.12181</strain>
    </source>
</reference>
<evidence type="ECO:0000259" key="3">
    <source>
        <dbReference type="Pfam" id="PF00586"/>
    </source>
</evidence>
<feature type="domain" description="PurM-like N-terminal" evidence="3">
    <location>
        <begin position="27"/>
        <end position="139"/>
    </location>
</feature>
<comment type="function">
    <text evidence="2">Catalyzes the ATP-dependent phosphorylation of thiamine-monophosphate (TMP) to form thiamine-pyrophosphate (TPP), the active form of vitamin B1.</text>
</comment>
<dbReference type="Gene3D" id="3.90.650.10">
    <property type="entry name" value="PurM-like C-terminal domain"/>
    <property type="match status" value="1"/>
</dbReference>
<feature type="binding site" evidence="2">
    <location>
        <position position="77"/>
    </location>
    <ligand>
        <name>Mg(2+)</name>
        <dbReference type="ChEBI" id="CHEBI:18420"/>
        <label>4</label>
    </ligand>
</feature>
<dbReference type="GO" id="GO:0009228">
    <property type="term" value="P:thiamine biosynthetic process"/>
    <property type="evidence" value="ECO:0007669"/>
    <property type="project" value="UniProtKB-KW"/>
</dbReference>
<comment type="catalytic activity">
    <reaction evidence="2">
        <text>thiamine phosphate + ATP = thiamine diphosphate + ADP</text>
        <dbReference type="Rhea" id="RHEA:15913"/>
        <dbReference type="ChEBI" id="CHEBI:30616"/>
        <dbReference type="ChEBI" id="CHEBI:37575"/>
        <dbReference type="ChEBI" id="CHEBI:58937"/>
        <dbReference type="ChEBI" id="CHEBI:456216"/>
        <dbReference type="EC" id="2.7.4.16"/>
    </reaction>
</comment>
<keyword evidence="2" id="KW-0460">Magnesium</keyword>
<accession>A0A917CF66</accession>
<keyword evidence="2" id="KW-0479">Metal-binding</keyword>
<dbReference type="EC" id="2.7.4.16" evidence="2"/>
<name>A0A917CF66_9GAMM</name>
<feature type="binding site" evidence="2">
    <location>
        <begin position="123"/>
        <end position="124"/>
    </location>
    <ligand>
        <name>ATP</name>
        <dbReference type="ChEBI" id="CHEBI:30616"/>
    </ligand>
</feature>
<protein>
    <recommendedName>
        <fullName evidence="2">Thiamine-monophosphate kinase</fullName>
        <shortName evidence="2">TMP kinase</shortName>
        <shortName evidence="2">Thiamine-phosphate kinase</shortName>
        <ecNumber evidence="2">2.7.4.16</ecNumber>
    </recommendedName>
</protein>
<dbReference type="GO" id="GO:0000287">
    <property type="term" value="F:magnesium ion binding"/>
    <property type="evidence" value="ECO:0007669"/>
    <property type="project" value="UniProtKB-UniRule"/>
</dbReference>
<keyword evidence="2 5" id="KW-0418">Kinase</keyword>
<feature type="domain" description="PurM-like C-terminal" evidence="4">
    <location>
        <begin position="150"/>
        <end position="280"/>
    </location>
</feature>
<keyword evidence="1 2" id="KW-0784">Thiamine biosynthesis</keyword>
<dbReference type="Gene3D" id="3.30.1330.10">
    <property type="entry name" value="PurM-like, N-terminal domain"/>
    <property type="match status" value="1"/>
</dbReference>
<dbReference type="GO" id="GO:0005524">
    <property type="term" value="F:ATP binding"/>
    <property type="evidence" value="ECO:0007669"/>
    <property type="project" value="UniProtKB-UniRule"/>
</dbReference>
<feature type="binding site" evidence="2">
    <location>
        <position position="124"/>
    </location>
    <ligand>
        <name>Mg(2+)</name>
        <dbReference type="ChEBI" id="CHEBI:18420"/>
        <label>1</label>
    </ligand>
</feature>
<comment type="similarity">
    <text evidence="2">Belongs to the thiamine-monophosphate kinase family.</text>
</comment>
<feature type="binding site" evidence="2">
    <location>
        <position position="29"/>
    </location>
    <ligand>
        <name>Mg(2+)</name>
        <dbReference type="ChEBI" id="CHEBI:18420"/>
        <label>3</label>
    </ligand>
</feature>
<dbReference type="InterPro" id="IPR010918">
    <property type="entry name" value="PurM-like_C_dom"/>
</dbReference>
<feature type="binding site" evidence="2">
    <location>
        <position position="77"/>
    </location>
    <ligand>
        <name>Mg(2+)</name>
        <dbReference type="ChEBI" id="CHEBI:18420"/>
        <label>2</label>
    </ligand>
</feature>
<gene>
    <name evidence="2 5" type="primary">thiL</name>
    <name evidence="5" type="ORF">GCM10011365_05150</name>
</gene>
<comment type="caution">
    <text evidence="5">The sequence shown here is derived from an EMBL/GenBank/DDBJ whole genome shotgun (WGS) entry which is preliminary data.</text>
</comment>
<feature type="binding site" evidence="2">
    <location>
        <position position="56"/>
    </location>
    <ligand>
        <name>substrate</name>
    </ligand>
</feature>
<feature type="binding site" evidence="2">
    <location>
        <position position="49"/>
    </location>
    <ligand>
        <name>Mg(2+)</name>
        <dbReference type="ChEBI" id="CHEBI:18420"/>
        <label>1</label>
    </ligand>
</feature>
<dbReference type="InterPro" id="IPR006283">
    <property type="entry name" value="ThiL-like"/>
</dbReference>
<feature type="binding site" evidence="2">
    <location>
        <position position="29"/>
    </location>
    <ligand>
        <name>Mg(2+)</name>
        <dbReference type="ChEBI" id="CHEBI:18420"/>
        <label>4</label>
    </ligand>
</feature>
<feature type="binding site" evidence="2">
    <location>
        <position position="206"/>
    </location>
    <ligand>
        <name>Mg(2+)</name>
        <dbReference type="ChEBI" id="CHEBI:18420"/>
        <label>5</label>
    </ligand>
</feature>
<comment type="miscellaneous">
    <text evidence="2">Reaction mechanism of ThiL seems to utilize a direct, inline transfer of the gamma-phosphate of ATP to TMP rather than a phosphorylated enzyme intermediate.</text>
</comment>
<keyword evidence="6" id="KW-1185">Reference proteome</keyword>
<dbReference type="InterPro" id="IPR036921">
    <property type="entry name" value="PurM-like_N_sf"/>
</dbReference>
<dbReference type="AlphaFoldDB" id="A0A917CF66"/>
<dbReference type="PIRSF" id="PIRSF005303">
    <property type="entry name" value="Thiam_monoph_kin"/>
    <property type="match status" value="1"/>
</dbReference>
<dbReference type="Pfam" id="PF02769">
    <property type="entry name" value="AIRS_C"/>
    <property type="match status" value="1"/>
</dbReference>
<dbReference type="PANTHER" id="PTHR30270:SF0">
    <property type="entry name" value="THIAMINE-MONOPHOSPHATE KINASE"/>
    <property type="match status" value="1"/>
</dbReference>
<dbReference type="PANTHER" id="PTHR30270">
    <property type="entry name" value="THIAMINE-MONOPHOSPHATE KINASE"/>
    <property type="match status" value="1"/>
</dbReference>
<evidence type="ECO:0000313" key="5">
    <source>
        <dbReference type="EMBL" id="GGF87068.1"/>
    </source>
</evidence>
<feature type="binding site" evidence="2">
    <location>
        <position position="48"/>
    </location>
    <ligand>
        <name>Mg(2+)</name>
        <dbReference type="ChEBI" id="CHEBI:18420"/>
        <label>1</label>
    </ligand>
</feature>
<dbReference type="NCBIfam" id="TIGR01379">
    <property type="entry name" value="thiL"/>
    <property type="match status" value="1"/>
</dbReference>
<keyword evidence="2" id="KW-0808">Transferase</keyword>
<reference evidence="5" key="1">
    <citation type="journal article" date="2014" name="Int. J. Syst. Evol. Microbiol.">
        <title>Complete genome sequence of Corynebacterium casei LMG S-19264T (=DSM 44701T), isolated from a smear-ripened cheese.</title>
        <authorList>
            <consortium name="US DOE Joint Genome Institute (JGI-PGF)"/>
            <person name="Walter F."/>
            <person name="Albersmeier A."/>
            <person name="Kalinowski J."/>
            <person name="Ruckert C."/>
        </authorList>
    </citation>
    <scope>NUCLEOTIDE SEQUENCE</scope>
    <source>
        <strain evidence="5">CGMCC 1.12181</strain>
    </source>
</reference>
<evidence type="ECO:0000256" key="1">
    <source>
        <dbReference type="ARBA" id="ARBA00022977"/>
    </source>
</evidence>
<evidence type="ECO:0000259" key="4">
    <source>
        <dbReference type="Pfam" id="PF02769"/>
    </source>
</evidence>
<feature type="binding site" evidence="2">
    <location>
        <position position="146"/>
    </location>
    <ligand>
        <name>ATP</name>
        <dbReference type="ChEBI" id="CHEBI:30616"/>
    </ligand>
</feature>
<feature type="binding site" evidence="2">
    <location>
        <position position="299"/>
    </location>
    <ligand>
        <name>substrate</name>
    </ligand>
</feature>
<dbReference type="EMBL" id="BMEO01000002">
    <property type="protein sequence ID" value="GGF87068.1"/>
    <property type="molecule type" value="Genomic_DNA"/>
</dbReference>
<keyword evidence="2" id="KW-0067">ATP-binding</keyword>